<reference evidence="3" key="1">
    <citation type="submission" date="2021-02" db="EMBL/GenBank/DDBJ databases">
        <authorList>
            <person name="Nowell W R."/>
        </authorList>
    </citation>
    <scope>NUCLEOTIDE SEQUENCE</scope>
</reference>
<comment type="caution">
    <text evidence="3">The sequence shown here is derived from an EMBL/GenBank/DDBJ whole genome shotgun (WGS) entry which is preliminary data.</text>
</comment>
<evidence type="ECO:0000256" key="2">
    <source>
        <dbReference type="PROSITE-ProRule" id="PRU00504"/>
    </source>
</evidence>
<evidence type="ECO:0008006" key="5">
    <source>
        <dbReference type="Google" id="ProtNLM"/>
    </source>
</evidence>
<keyword evidence="1" id="KW-0677">Repeat</keyword>
<dbReference type="OrthoDB" id="10049451at2759"/>
<dbReference type="PANTHER" id="PTHR24104">
    <property type="entry name" value="E3 UBIQUITIN-PROTEIN LIGASE NHLRC1-RELATED"/>
    <property type="match status" value="1"/>
</dbReference>
<name>A0A814PQF9_9BILA</name>
<gene>
    <name evidence="3" type="ORF">RFH988_LOCUS19740</name>
</gene>
<protein>
    <recommendedName>
        <fullName evidence="5">NHL repeat containing protein</fullName>
    </recommendedName>
</protein>
<organism evidence="3 4">
    <name type="scientific">Rotaria sordida</name>
    <dbReference type="NCBI Taxonomy" id="392033"/>
    <lineage>
        <taxon>Eukaryota</taxon>
        <taxon>Metazoa</taxon>
        <taxon>Spiralia</taxon>
        <taxon>Gnathifera</taxon>
        <taxon>Rotifera</taxon>
        <taxon>Eurotatoria</taxon>
        <taxon>Bdelloidea</taxon>
        <taxon>Philodinida</taxon>
        <taxon>Philodinidae</taxon>
        <taxon>Rotaria</taxon>
    </lineage>
</organism>
<dbReference type="GO" id="GO:0008270">
    <property type="term" value="F:zinc ion binding"/>
    <property type="evidence" value="ECO:0007669"/>
    <property type="project" value="UniProtKB-KW"/>
</dbReference>
<dbReference type="SUPFAM" id="SSF101898">
    <property type="entry name" value="NHL repeat"/>
    <property type="match status" value="1"/>
</dbReference>
<dbReference type="Proteomes" id="UP000663882">
    <property type="component" value="Unassembled WGS sequence"/>
</dbReference>
<dbReference type="InterPro" id="IPR050952">
    <property type="entry name" value="TRIM-NHL_E3_ligases"/>
</dbReference>
<evidence type="ECO:0000313" key="3">
    <source>
        <dbReference type="EMBL" id="CAF1109183.1"/>
    </source>
</evidence>
<sequence length="154" mass="16160">MIQSIQVTSTTAISYRWNATAKTIAGIVGSSGNGSSQLDSPYGLVVDSSGAIYVADAANNRVQKWIIGASSGTTVTGQADGTYSFGPSYLFNPTDVLVDSNGTVYVSDTGYQRIQRWTDGSSSGTTVAGTGRRNGIVLVLTVILMLSNEYVIEE</sequence>
<dbReference type="Pfam" id="PF01436">
    <property type="entry name" value="NHL"/>
    <property type="match status" value="1"/>
</dbReference>
<proteinExistence type="predicted"/>
<dbReference type="Gene3D" id="2.120.10.30">
    <property type="entry name" value="TolB, C-terminal domain"/>
    <property type="match status" value="1"/>
</dbReference>
<evidence type="ECO:0000313" key="4">
    <source>
        <dbReference type="Proteomes" id="UP000663882"/>
    </source>
</evidence>
<dbReference type="InterPro" id="IPR011042">
    <property type="entry name" value="6-blade_b-propeller_TolB-like"/>
</dbReference>
<dbReference type="EMBL" id="CAJNOO010001174">
    <property type="protein sequence ID" value="CAF1109183.1"/>
    <property type="molecule type" value="Genomic_DNA"/>
</dbReference>
<feature type="repeat" description="NHL" evidence="2">
    <location>
        <begin position="25"/>
        <end position="64"/>
    </location>
</feature>
<dbReference type="PROSITE" id="PS51125">
    <property type="entry name" value="NHL"/>
    <property type="match status" value="1"/>
</dbReference>
<evidence type="ECO:0000256" key="1">
    <source>
        <dbReference type="ARBA" id="ARBA00022737"/>
    </source>
</evidence>
<accession>A0A814PQF9</accession>
<dbReference type="InterPro" id="IPR001258">
    <property type="entry name" value="NHL_repeat"/>
</dbReference>
<dbReference type="PANTHER" id="PTHR24104:SF25">
    <property type="entry name" value="PROTEIN LIN-41"/>
    <property type="match status" value="1"/>
</dbReference>
<dbReference type="AlphaFoldDB" id="A0A814PQF9"/>